<dbReference type="PANTHER" id="PTHR10738">
    <property type="entry name" value="PROTEIN ARGININE N-METHYLTRANSFERASE 5"/>
    <property type="match status" value="1"/>
</dbReference>
<dbReference type="Pfam" id="PF05185">
    <property type="entry name" value="PRMT5"/>
    <property type="match status" value="1"/>
</dbReference>
<feature type="domain" description="PRMT5 TIM barrel" evidence="9">
    <location>
        <begin position="35"/>
        <end position="298"/>
    </location>
</feature>
<dbReference type="PROSITE" id="PS51678">
    <property type="entry name" value="SAM_MT_PRMT"/>
    <property type="match status" value="1"/>
</dbReference>
<dbReference type="GO" id="GO:0006355">
    <property type="term" value="P:regulation of DNA-templated transcription"/>
    <property type="evidence" value="ECO:0007669"/>
    <property type="project" value="TreeGrafter"/>
</dbReference>
<dbReference type="InterPro" id="IPR025799">
    <property type="entry name" value="Arg_MeTrfase"/>
</dbReference>
<feature type="domain" description="PRMT5 arginine-N-methyltransferase" evidence="8">
    <location>
        <begin position="307"/>
        <end position="470"/>
    </location>
</feature>
<evidence type="ECO:0000256" key="6">
    <source>
        <dbReference type="PIRSR" id="PIRSR015894-2"/>
    </source>
</evidence>
<evidence type="ECO:0000256" key="1">
    <source>
        <dbReference type="ARBA" id="ARBA00022603"/>
    </source>
</evidence>
<dbReference type="SUPFAM" id="SSF53335">
    <property type="entry name" value="S-adenosyl-L-methionine-dependent methyltransferases"/>
    <property type="match status" value="1"/>
</dbReference>
<dbReference type="AlphaFoldDB" id="A0A7S1TFA1"/>
<keyword evidence="3 4" id="KW-0949">S-adenosyl-L-methionine</keyword>
<dbReference type="GO" id="GO:0032259">
    <property type="term" value="P:methylation"/>
    <property type="evidence" value="ECO:0007669"/>
    <property type="project" value="UniProtKB-KW"/>
</dbReference>
<dbReference type="Gene3D" id="2.70.160.11">
    <property type="entry name" value="Hnrnp arginine n-methyltransferase1"/>
    <property type="match status" value="1"/>
</dbReference>
<evidence type="ECO:0000256" key="7">
    <source>
        <dbReference type="PIRSR" id="PIRSR015894-3"/>
    </source>
</evidence>
<evidence type="ECO:0000259" key="8">
    <source>
        <dbReference type="Pfam" id="PF05185"/>
    </source>
</evidence>
<feature type="active site" description="Proton donor/acceptor" evidence="5">
    <location>
        <position position="441"/>
    </location>
</feature>
<dbReference type="InterPro" id="IPR007857">
    <property type="entry name" value="Arg_MeTrfase_PRMT5"/>
</dbReference>
<keyword evidence="1 4" id="KW-0489">Methyltransferase</keyword>
<dbReference type="InterPro" id="IPR035248">
    <property type="entry name" value="PRMT5_C"/>
</dbReference>
<evidence type="ECO:0000259" key="9">
    <source>
        <dbReference type="Pfam" id="PF17285"/>
    </source>
</evidence>
<feature type="binding site" evidence="6">
    <location>
        <begin position="425"/>
        <end position="426"/>
    </location>
    <ligand>
        <name>S-adenosyl-L-methionine</name>
        <dbReference type="ChEBI" id="CHEBI:59789"/>
    </ligand>
</feature>
<dbReference type="Gene3D" id="3.20.20.150">
    <property type="entry name" value="Divalent-metal-dependent TIM barrel enzymes"/>
    <property type="match status" value="1"/>
</dbReference>
<dbReference type="PIRSF" id="PIRSF015894">
    <property type="entry name" value="Skb1_MeTrfase"/>
    <property type="match status" value="1"/>
</dbReference>
<name>A0A7S1TFA1_9RHOD</name>
<dbReference type="EMBL" id="HBGH01011580">
    <property type="protein sequence ID" value="CAD9234343.1"/>
    <property type="molecule type" value="Transcribed_RNA"/>
</dbReference>
<sequence>MVVTHPTTGEQLSIGIDVVSVPRLRTALENAEQCGCDFIMAPLVHPRYERVFTQGQSWCHEGSALVRVSSAASDNGCAAIVRDEPLTRSDLELSSSEWMSGVIGKVSPWIRLESPNDYFRENSEMAFRQEISLASHLSLRAIIINAPTSGSAANFSRSMNSALSSLRHVQMWIRIPATYPAVNGKSDIRDPWDVWNTIRNMCDSHPNLGIVLEIGENLPAKNELERWIAEPVKILAVSTNAFVLNKVGYPVLLKKHQDFVKIMFKYGMLFAITGRGSSARLRGAEGYRQCVQYIAHLFGKQPPSTESEAFEAPFRDYLQAPLQPLADDLESQTYETFEKDPVKYQKYREAIALYLSEKVGSSDRIVVMVLGAGRGPLVKAALAASADTQVPIDVFAVEKNPNAVVTLENLRLENEWSNVSVIHCDMRHWEAPARADLVVSELLGSFGDNELSPECLDGATKYLKPDAVSIPQSYASFLAPLASTKLHNEVRAYGDTQQNFETPYVVSIHRGRILAEPQEVFRFSHPNRSPHPDNTRFKTLEFKILEANMVHGLAGYFEAQLYMDVVISINPPTATTGMFSWFPFYIPIRNPVYVPKESTCQVQMWRKASPGRVWYEWAVTRPAITPVHNPNGRSYWMGL</sequence>
<evidence type="ECO:0000256" key="4">
    <source>
        <dbReference type="PIRNR" id="PIRNR015894"/>
    </source>
</evidence>
<dbReference type="InterPro" id="IPR035075">
    <property type="entry name" value="PRMT5"/>
</dbReference>
<dbReference type="InterPro" id="IPR029063">
    <property type="entry name" value="SAM-dependent_MTases_sf"/>
</dbReference>
<gene>
    <name evidence="11" type="ORF">CCAE0312_LOCUS6432</name>
</gene>
<evidence type="ECO:0000259" key="10">
    <source>
        <dbReference type="Pfam" id="PF17286"/>
    </source>
</evidence>
<accession>A0A7S1TFA1</accession>
<evidence type="ECO:0000313" key="11">
    <source>
        <dbReference type="EMBL" id="CAD9234343.1"/>
    </source>
</evidence>
<dbReference type="GO" id="GO:0005829">
    <property type="term" value="C:cytosol"/>
    <property type="evidence" value="ECO:0007669"/>
    <property type="project" value="TreeGrafter"/>
</dbReference>
<dbReference type="Pfam" id="PF17286">
    <property type="entry name" value="PRMT5_C"/>
    <property type="match status" value="1"/>
</dbReference>
<protein>
    <recommendedName>
        <fullName evidence="4">Protein arginine N-methyltransferase</fullName>
    </recommendedName>
</protein>
<evidence type="ECO:0000256" key="5">
    <source>
        <dbReference type="PIRSR" id="PIRSR015894-1"/>
    </source>
</evidence>
<evidence type="ECO:0000256" key="3">
    <source>
        <dbReference type="ARBA" id="ARBA00022691"/>
    </source>
</evidence>
<evidence type="ECO:0000256" key="2">
    <source>
        <dbReference type="ARBA" id="ARBA00022679"/>
    </source>
</evidence>
<reference evidence="11" key="1">
    <citation type="submission" date="2021-01" db="EMBL/GenBank/DDBJ databases">
        <authorList>
            <person name="Corre E."/>
            <person name="Pelletier E."/>
            <person name="Niang G."/>
            <person name="Scheremetjew M."/>
            <person name="Finn R."/>
            <person name="Kale V."/>
            <person name="Holt S."/>
            <person name="Cochrane G."/>
            <person name="Meng A."/>
            <person name="Brown T."/>
            <person name="Cohen L."/>
        </authorList>
    </citation>
    <scope>NUCLEOTIDE SEQUENCE</scope>
    <source>
        <strain evidence="11">SAG 36.94</strain>
    </source>
</reference>
<dbReference type="FunFam" id="2.70.160.11:FF:000003">
    <property type="entry name" value="Protein arginine N-methyltransferase 5"/>
    <property type="match status" value="1"/>
</dbReference>
<feature type="site" description="Critical for specifying symmetric addition of methyl groups" evidence="7">
    <location>
        <position position="337"/>
    </location>
</feature>
<proteinExistence type="inferred from homology"/>
<dbReference type="CDD" id="cd02440">
    <property type="entry name" value="AdoMet_MTases"/>
    <property type="match status" value="1"/>
</dbReference>
<feature type="binding site" evidence="6">
    <location>
        <position position="334"/>
    </location>
    <ligand>
        <name>S-adenosyl-L-methionine</name>
        <dbReference type="ChEBI" id="CHEBI:59789"/>
    </ligand>
</feature>
<feature type="active site" description="Proton donor/acceptor" evidence="5">
    <location>
        <position position="450"/>
    </location>
</feature>
<feature type="binding site" evidence="6">
    <location>
        <begin position="343"/>
        <end position="344"/>
    </location>
    <ligand>
        <name>S-adenosyl-L-methionine</name>
        <dbReference type="ChEBI" id="CHEBI:59789"/>
    </ligand>
</feature>
<feature type="domain" description="PRMT5 oligomerisation" evidence="10">
    <location>
        <begin position="473"/>
        <end position="637"/>
    </location>
</feature>
<comment type="similarity">
    <text evidence="4">Belongs to the class I-like SAM-binding methyltransferase superfamily.</text>
</comment>
<organism evidence="11">
    <name type="scientific">Compsopogon caeruleus</name>
    <dbReference type="NCBI Taxonomy" id="31354"/>
    <lineage>
        <taxon>Eukaryota</taxon>
        <taxon>Rhodophyta</taxon>
        <taxon>Compsopogonophyceae</taxon>
        <taxon>Compsopogonales</taxon>
        <taxon>Compsopogonaceae</taxon>
        <taxon>Compsopogon</taxon>
    </lineage>
</organism>
<dbReference type="Pfam" id="PF17285">
    <property type="entry name" value="PRMT5_TIM"/>
    <property type="match status" value="1"/>
</dbReference>
<feature type="binding site" evidence="6">
    <location>
        <position position="398"/>
    </location>
    <ligand>
        <name>S-adenosyl-L-methionine</name>
        <dbReference type="ChEBI" id="CHEBI:59789"/>
    </ligand>
</feature>
<dbReference type="InterPro" id="IPR035247">
    <property type="entry name" value="PRMT5_TIM"/>
</dbReference>
<dbReference type="GO" id="GO:0016274">
    <property type="term" value="F:protein-arginine N-methyltransferase activity"/>
    <property type="evidence" value="ECO:0007669"/>
    <property type="project" value="InterPro"/>
</dbReference>
<dbReference type="Gene3D" id="3.40.50.150">
    <property type="entry name" value="Vaccinia Virus protein VP39"/>
    <property type="match status" value="1"/>
</dbReference>
<dbReference type="GO" id="GO:0005634">
    <property type="term" value="C:nucleus"/>
    <property type="evidence" value="ECO:0007669"/>
    <property type="project" value="TreeGrafter"/>
</dbReference>
<dbReference type="PANTHER" id="PTHR10738:SF0">
    <property type="entry name" value="PROTEIN ARGININE N-METHYLTRANSFERASE 5"/>
    <property type="match status" value="1"/>
</dbReference>
<keyword evidence="2 4" id="KW-0808">Transferase</keyword>